<gene>
    <name evidence="3" type="ORF">CINCED_3A021057</name>
</gene>
<dbReference type="PANTHER" id="PTHR21386:SF0">
    <property type="entry name" value="PROTEIN INSCUTEABLE HOMOLOG"/>
    <property type="match status" value="1"/>
</dbReference>
<feature type="domain" description="Protein inscuteable homologue C-terminal" evidence="2">
    <location>
        <begin position="442"/>
        <end position="836"/>
    </location>
</feature>
<dbReference type="GO" id="GO:0045176">
    <property type="term" value="P:apical protein localization"/>
    <property type="evidence" value="ECO:0007669"/>
    <property type="project" value="TreeGrafter"/>
</dbReference>
<dbReference type="PANTHER" id="PTHR21386">
    <property type="entry name" value="INSCUTEABLE"/>
    <property type="match status" value="1"/>
</dbReference>
<reference evidence="3 4" key="1">
    <citation type="submission" date="2019-08" db="EMBL/GenBank/DDBJ databases">
        <authorList>
            <person name="Alioto T."/>
            <person name="Alioto T."/>
            <person name="Gomez Garrido J."/>
        </authorList>
    </citation>
    <scope>NUCLEOTIDE SEQUENCE [LARGE SCALE GENOMIC DNA]</scope>
</reference>
<dbReference type="InterPro" id="IPR045789">
    <property type="entry name" value="Insc_C"/>
</dbReference>
<keyword evidence="4" id="KW-1185">Reference proteome</keyword>
<protein>
    <submittedName>
        <fullName evidence="3">Armadillo-type fold,Armadillo-like helical</fullName>
    </submittedName>
</protein>
<evidence type="ECO:0000313" key="4">
    <source>
        <dbReference type="Proteomes" id="UP000325440"/>
    </source>
</evidence>
<dbReference type="Gene3D" id="6.20.200.10">
    <property type="entry name" value="Inscuteable LGN-binding domain"/>
    <property type="match status" value="1"/>
</dbReference>
<sequence>MQAPFPMTNPIPRRPLPALSIIQQREVNRRILYTALGLSAGSMSSKTNMTDFQRTRSKVWFSNLDVDDDDVHHLHSWRRQPSSSPESRRVSSGSPSNGSHRSQDSGFSDSESSPPGPSRSLLPKDDQNRPCGNVGSSFADELPNGVLPETSAPCWVPSQSETPEPCSCFLPACELSRKFRFSPTTRTLSQQAEEPVTPNRTCFIVDELPKSSGGSGVVLQLQSTPSSIKSFDGHFDRSENITVVENVKQDDSGAGDGDDLIIEPPTPFVDHFCTDRDTPDAASLSNGSEDGPDTPEHTSTPKSTKDRCSTPRFHYRKELQMKKSKILQNSNDRTECENEVTVGQWLNELRFRCEPECMTTLQSKSIATSEDTCRLSTIVCTDSEVVRDLYQRTKVISDEFRTVYNDLNKCRKENFGPSVQTLTGLLLDFVCDHENELSEFGQELCDELVDVTEKLRIHANRRLGNRKIILNDVAALGQIFSELVDTLLLKRIQSLVNILEEPSTDIELVKTMSSINSLGLDSVHLGNLMTKCDGVRSLLTVCLDAVSSTVRSAALRTLAMVCCSSDSIRQFCEAGGVEILSDMLGNKNRSEKELTDAVSVLAQISTPLIEENHVTLALKEYLNHIIPSLTYLIETTESAEMLLLSAAALANITFMEPNNAVWTILKNGTAGSLIEAVRKTGTGASVFLQEQTATLLANMAVVPETRPYMAANHAVVALLCFLQVRRSPLQRVPEMLAAERLQHKTAIALSRLCSDVQVSKQVVELEGVNRMIRLCKDERERNHSDGVLVACLASLRKIAANCGKDKIMNQYDAAELVEPRLLDSFLLYSSKQESYV</sequence>
<dbReference type="GO" id="GO:0008356">
    <property type="term" value="P:asymmetric cell division"/>
    <property type="evidence" value="ECO:0007669"/>
    <property type="project" value="InterPro"/>
</dbReference>
<dbReference type="GO" id="GO:0008093">
    <property type="term" value="F:cytoskeletal anchor activity"/>
    <property type="evidence" value="ECO:0007669"/>
    <property type="project" value="TreeGrafter"/>
</dbReference>
<evidence type="ECO:0000256" key="1">
    <source>
        <dbReference type="SAM" id="MobiDB-lite"/>
    </source>
</evidence>
<evidence type="ECO:0000259" key="2">
    <source>
        <dbReference type="Pfam" id="PF19427"/>
    </source>
</evidence>
<proteinExistence type="predicted"/>
<feature type="compositionally biased region" description="Low complexity" evidence="1">
    <location>
        <begin position="79"/>
        <end position="121"/>
    </location>
</feature>
<dbReference type="Gene3D" id="1.25.10.10">
    <property type="entry name" value="Leucine-rich Repeat Variant"/>
    <property type="match status" value="2"/>
</dbReference>
<dbReference type="InterPro" id="IPR039921">
    <property type="entry name" value="Inscuteable"/>
</dbReference>
<dbReference type="CDD" id="cd21966">
    <property type="entry name" value="INSC_LBD"/>
    <property type="match status" value="1"/>
</dbReference>
<organism evidence="3 4">
    <name type="scientific">Cinara cedri</name>
    <dbReference type="NCBI Taxonomy" id="506608"/>
    <lineage>
        <taxon>Eukaryota</taxon>
        <taxon>Metazoa</taxon>
        <taxon>Ecdysozoa</taxon>
        <taxon>Arthropoda</taxon>
        <taxon>Hexapoda</taxon>
        <taxon>Insecta</taxon>
        <taxon>Pterygota</taxon>
        <taxon>Neoptera</taxon>
        <taxon>Paraneoptera</taxon>
        <taxon>Hemiptera</taxon>
        <taxon>Sternorrhyncha</taxon>
        <taxon>Aphidomorpha</taxon>
        <taxon>Aphidoidea</taxon>
        <taxon>Aphididae</taxon>
        <taxon>Lachninae</taxon>
        <taxon>Cinara</taxon>
    </lineage>
</organism>
<dbReference type="SUPFAM" id="SSF48371">
    <property type="entry name" value="ARM repeat"/>
    <property type="match status" value="1"/>
</dbReference>
<dbReference type="GO" id="GO:0000132">
    <property type="term" value="P:establishment of mitotic spindle orientation"/>
    <property type="evidence" value="ECO:0007669"/>
    <property type="project" value="TreeGrafter"/>
</dbReference>
<dbReference type="GO" id="GO:0009786">
    <property type="term" value="P:regulation of asymmetric cell division"/>
    <property type="evidence" value="ECO:0007669"/>
    <property type="project" value="TreeGrafter"/>
</dbReference>
<name>A0A5E4MFP1_9HEMI</name>
<dbReference type="InterPro" id="IPR011989">
    <property type="entry name" value="ARM-like"/>
</dbReference>
<evidence type="ECO:0000313" key="3">
    <source>
        <dbReference type="EMBL" id="VVC30241.1"/>
    </source>
</evidence>
<dbReference type="EMBL" id="CABPRJ010000510">
    <property type="protein sequence ID" value="VVC30241.1"/>
    <property type="molecule type" value="Genomic_DNA"/>
</dbReference>
<feature type="region of interest" description="Disordered" evidence="1">
    <location>
        <begin position="247"/>
        <end position="310"/>
    </location>
</feature>
<dbReference type="InterPro" id="IPR038205">
    <property type="entry name" value="INSC_LBD_sf"/>
</dbReference>
<dbReference type="Pfam" id="PF19427">
    <property type="entry name" value="Insc_C"/>
    <property type="match status" value="1"/>
</dbReference>
<dbReference type="Proteomes" id="UP000325440">
    <property type="component" value="Unassembled WGS sequence"/>
</dbReference>
<dbReference type="OrthoDB" id="5796379at2759"/>
<feature type="region of interest" description="Disordered" evidence="1">
    <location>
        <begin position="76"/>
        <end position="144"/>
    </location>
</feature>
<dbReference type="InterPro" id="IPR016024">
    <property type="entry name" value="ARM-type_fold"/>
</dbReference>
<accession>A0A5E4MFP1</accession>
<dbReference type="AlphaFoldDB" id="A0A5E4MFP1"/>
<dbReference type="GO" id="GO:0045179">
    <property type="term" value="C:apical cortex"/>
    <property type="evidence" value="ECO:0007669"/>
    <property type="project" value="TreeGrafter"/>
</dbReference>